<evidence type="ECO:0008006" key="4">
    <source>
        <dbReference type="Google" id="ProtNLM"/>
    </source>
</evidence>
<sequence length="354" mass="40400">MEESQSLRSLFQSARDDKTAIESRGDTNTEAYRDAVNAAIAKFHECQRQISILSLFSSNESLDDVSTGDIQYMTLEYHLAELVQRGPTSDREAVLRRALEQYEIFLTRLDEYGLLSEGDKRLLEQYMANPSTFTLAPMNDATARRDIKVKRFREEKEFKQKLEYLARNEARLQSDDDDTRRLYLAELQLYIHQTFQSLDLLMQELSMLSAMKNAPPPPPPQPDDVRQRSGLGGANYSDRLDPSMSQLLGRGRNGPILNSKGKPMQPFTLLDRRTQLQQGVFRSGHNLPTMTIDEYLEEEHRRGNVLQGGEQSGIQPEIDEDDLDKADEETMKARAWDEYVEANPKGSGNTLNRG</sequence>
<dbReference type="GO" id="GO:0005829">
    <property type="term" value="C:cytosol"/>
    <property type="evidence" value="ECO:0007669"/>
    <property type="project" value="TreeGrafter"/>
</dbReference>
<dbReference type="PANTHER" id="PTHR10933">
    <property type="entry name" value="IMMUNOGLOBULIN-BINDING PROTEIN 1"/>
    <property type="match status" value="1"/>
</dbReference>
<dbReference type="OMA" id="EYELCEA"/>
<dbReference type="STRING" id="69771.A0A1V6PIK8"/>
<dbReference type="OrthoDB" id="10261753at2759"/>
<dbReference type="InterPro" id="IPR007304">
    <property type="entry name" value="TAP46-like"/>
</dbReference>
<feature type="region of interest" description="Disordered" evidence="1">
    <location>
        <begin position="335"/>
        <end position="354"/>
    </location>
</feature>
<gene>
    <name evidence="2" type="ORF">PENDEC_c004G01409</name>
</gene>
<dbReference type="PANTHER" id="PTHR10933:SF9">
    <property type="entry name" value="IMMUNOGLOBULIN-BINDING PROTEIN 1"/>
    <property type="match status" value="1"/>
</dbReference>
<dbReference type="Pfam" id="PF04177">
    <property type="entry name" value="TAP42"/>
    <property type="match status" value="1"/>
</dbReference>
<dbReference type="AlphaFoldDB" id="A0A1V6PIK8"/>
<evidence type="ECO:0000313" key="2">
    <source>
        <dbReference type="EMBL" id="OQD76482.1"/>
    </source>
</evidence>
<protein>
    <recommendedName>
        <fullName evidence="4">TAP42-like protein</fullName>
    </recommendedName>
</protein>
<dbReference type="GO" id="GO:0035303">
    <property type="term" value="P:regulation of dephosphorylation"/>
    <property type="evidence" value="ECO:0007669"/>
    <property type="project" value="TreeGrafter"/>
</dbReference>
<feature type="region of interest" description="Disordered" evidence="1">
    <location>
        <begin position="211"/>
        <end position="246"/>
    </location>
</feature>
<comment type="caution">
    <text evidence="2">The sequence shown here is derived from an EMBL/GenBank/DDBJ whole genome shotgun (WGS) entry which is preliminary data.</text>
</comment>
<accession>A0A1V6PIK8</accession>
<dbReference type="EMBL" id="MDYL01000004">
    <property type="protein sequence ID" value="OQD76482.1"/>
    <property type="molecule type" value="Genomic_DNA"/>
</dbReference>
<dbReference type="Gene3D" id="1.25.40.540">
    <property type="entry name" value="TAP42-like family"/>
    <property type="match status" value="1"/>
</dbReference>
<dbReference type="GO" id="GO:0009966">
    <property type="term" value="P:regulation of signal transduction"/>
    <property type="evidence" value="ECO:0007669"/>
    <property type="project" value="InterPro"/>
</dbReference>
<evidence type="ECO:0000256" key="1">
    <source>
        <dbReference type="SAM" id="MobiDB-lite"/>
    </source>
</evidence>
<dbReference type="Proteomes" id="UP000191522">
    <property type="component" value="Unassembled WGS sequence"/>
</dbReference>
<keyword evidence="3" id="KW-1185">Reference proteome</keyword>
<dbReference type="GO" id="GO:0051721">
    <property type="term" value="F:protein phosphatase 2A binding"/>
    <property type="evidence" value="ECO:0007669"/>
    <property type="project" value="TreeGrafter"/>
</dbReference>
<proteinExistence type="predicted"/>
<reference evidence="3" key="1">
    <citation type="journal article" date="2017" name="Nat. Microbiol.">
        <title>Global analysis of biosynthetic gene clusters reveals vast potential of secondary metabolite production in Penicillium species.</title>
        <authorList>
            <person name="Nielsen J.C."/>
            <person name="Grijseels S."/>
            <person name="Prigent S."/>
            <person name="Ji B."/>
            <person name="Dainat J."/>
            <person name="Nielsen K.F."/>
            <person name="Frisvad J.C."/>
            <person name="Workman M."/>
            <person name="Nielsen J."/>
        </authorList>
    </citation>
    <scope>NUCLEOTIDE SEQUENCE [LARGE SCALE GENOMIC DNA]</scope>
    <source>
        <strain evidence="3">IBT 11843</strain>
    </source>
</reference>
<evidence type="ECO:0000313" key="3">
    <source>
        <dbReference type="Proteomes" id="UP000191522"/>
    </source>
</evidence>
<organism evidence="2 3">
    <name type="scientific">Penicillium decumbens</name>
    <dbReference type="NCBI Taxonomy" id="69771"/>
    <lineage>
        <taxon>Eukaryota</taxon>
        <taxon>Fungi</taxon>
        <taxon>Dikarya</taxon>
        <taxon>Ascomycota</taxon>
        <taxon>Pezizomycotina</taxon>
        <taxon>Eurotiomycetes</taxon>
        <taxon>Eurotiomycetidae</taxon>
        <taxon>Eurotiales</taxon>
        <taxon>Aspergillaceae</taxon>
        <taxon>Penicillium</taxon>
    </lineage>
</organism>
<name>A0A1V6PIK8_PENDC</name>
<dbReference type="InterPro" id="IPR038511">
    <property type="entry name" value="TAP42/TAP46-like_sf"/>
</dbReference>